<dbReference type="Pfam" id="PF01432">
    <property type="entry name" value="Peptidase_M3"/>
    <property type="match status" value="1"/>
</dbReference>
<dbReference type="InterPro" id="IPR045666">
    <property type="entry name" value="OpdA_N"/>
</dbReference>
<keyword evidence="4" id="KW-0479">Metal-binding</keyword>
<evidence type="ECO:0000256" key="7">
    <source>
        <dbReference type="ARBA" id="ARBA00023049"/>
    </source>
</evidence>
<dbReference type="InterPro" id="IPR024079">
    <property type="entry name" value="MetalloPept_cat_dom_sf"/>
</dbReference>
<evidence type="ECO:0000256" key="4">
    <source>
        <dbReference type="ARBA" id="ARBA00022723"/>
    </source>
</evidence>
<keyword evidence="5" id="KW-0378">Hydrolase</keyword>
<feature type="domain" description="Oligopeptidase A N-terminal" evidence="11">
    <location>
        <begin position="29"/>
        <end position="151"/>
    </location>
</feature>
<dbReference type="EMBL" id="UINC01008766">
    <property type="protein sequence ID" value="SVA39411.1"/>
    <property type="molecule type" value="Genomic_DNA"/>
</dbReference>
<dbReference type="FunFam" id="1.10.1370.40:FF:000005">
    <property type="entry name" value="Organellar oligopeptidase A, chloroplastic/mitochondrial"/>
    <property type="match status" value="1"/>
</dbReference>
<evidence type="ECO:0000256" key="2">
    <source>
        <dbReference type="ARBA" id="ARBA00006040"/>
    </source>
</evidence>
<evidence type="ECO:0000256" key="5">
    <source>
        <dbReference type="ARBA" id="ARBA00022801"/>
    </source>
</evidence>
<dbReference type="InterPro" id="IPR034005">
    <property type="entry name" value="M3A_DCP"/>
</dbReference>
<dbReference type="CDD" id="cd06456">
    <property type="entry name" value="M3A_DCP"/>
    <property type="match status" value="1"/>
</dbReference>
<dbReference type="Gene3D" id="1.10.1370.10">
    <property type="entry name" value="Neurolysin, domain 3"/>
    <property type="match status" value="1"/>
</dbReference>
<evidence type="ECO:0000313" key="12">
    <source>
        <dbReference type="EMBL" id="SVA39411.1"/>
    </source>
</evidence>
<organism evidence="12">
    <name type="scientific">marine metagenome</name>
    <dbReference type="NCBI Taxonomy" id="408172"/>
    <lineage>
        <taxon>unclassified sequences</taxon>
        <taxon>metagenomes</taxon>
        <taxon>ecological metagenomes</taxon>
    </lineage>
</organism>
<reference evidence="12" key="1">
    <citation type="submission" date="2018-05" db="EMBL/GenBank/DDBJ databases">
        <authorList>
            <person name="Lanie J.A."/>
            <person name="Ng W.-L."/>
            <person name="Kazmierczak K.M."/>
            <person name="Andrzejewski T.M."/>
            <person name="Davidsen T.M."/>
            <person name="Wayne K.J."/>
            <person name="Tettelin H."/>
            <person name="Glass J.I."/>
            <person name="Rusch D."/>
            <person name="Podicherti R."/>
            <person name="Tsui H.-C.T."/>
            <person name="Winkler M.E."/>
        </authorList>
    </citation>
    <scope>NUCLEOTIDE SEQUENCE</scope>
</reference>
<dbReference type="PANTHER" id="PTHR11804:SF83">
    <property type="entry name" value="LD37516P"/>
    <property type="match status" value="1"/>
</dbReference>
<dbReference type="FunFam" id="3.40.390.10:FF:000009">
    <property type="entry name" value="Oligopeptidase A"/>
    <property type="match status" value="1"/>
</dbReference>
<dbReference type="GO" id="GO:0004222">
    <property type="term" value="F:metalloendopeptidase activity"/>
    <property type="evidence" value="ECO:0007669"/>
    <property type="project" value="UniProtKB-EC"/>
</dbReference>
<dbReference type="InterPro" id="IPR001567">
    <property type="entry name" value="Pept_M3A_M3B_dom"/>
</dbReference>
<keyword evidence="6" id="KW-0862">Zinc</keyword>
<name>A0A381VHF8_9ZZZZ</name>
<gene>
    <name evidence="12" type="ORF">METZ01_LOCUS92265</name>
</gene>
<dbReference type="Pfam" id="PF19310">
    <property type="entry name" value="TOP_N"/>
    <property type="match status" value="1"/>
</dbReference>
<dbReference type="Gene3D" id="1.10.1370.40">
    <property type="match status" value="1"/>
</dbReference>
<keyword evidence="7" id="KW-0482">Metalloprotease</keyword>
<accession>A0A381VHF8</accession>
<protein>
    <recommendedName>
        <fullName evidence="9">oligopeptidase A</fullName>
        <ecNumber evidence="9">3.4.24.70</ecNumber>
    </recommendedName>
</protein>
<evidence type="ECO:0000256" key="6">
    <source>
        <dbReference type="ARBA" id="ARBA00022833"/>
    </source>
</evidence>
<dbReference type="Gene3D" id="3.40.390.10">
    <property type="entry name" value="Collagenase (Catalytic Domain)"/>
    <property type="match status" value="1"/>
</dbReference>
<dbReference type="EC" id="3.4.24.70" evidence="9"/>
<dbReference type="PANTHER" id="PTHR11804">
    <property type="entry name" value="PROTEASE M3 THIMET OLIGOPEPTIDASE-RELATED"/>
    <property type="match status" value="1"/>
</dbReference>
<dbReference type="AlphaFoldDB" id="A0A381VHF8"/>
<dbReference type="SUPFAM" id="SSF55486">
    <property type="entry name" value="Metalloproteases ('zincins'), catalytic domain"/>
    <property type="match status" value="1"/>
</dbReference>
<sequence>MSEPTNPLIDEALLPRFDLIKSEHVEPGIEKLLATLSTQLLELERTSKPTWADLVEPLERIDEELAAQWRVVSHLTGVANSEALRIAYAKVEPKLIRFSVRISQSRPIFDALCSLRDGDEWNRLNRSQQRIVTLLIRDAKLTGVGLNGRARERFNEIQTELAELSTRFSNNVLDATKAFSKTLREADEVAGLPDSALQLAAQSARDAGETNATSVDGPWQITLDQPSFETFIQHSRRRDLREELYRAYITRASKGNLDNATLIKRILQLRREAANLLGYATHAELSIATKMAASVDAVEKLLEELRVASFDAAHRDLDDLSEFAKAHPEFLAKATACPEALAHWDLPFWAERLREQRYDFSEEELRQYFPLPRVLDGMFGLAQQLFGVEIHEADGEAPVWHPDVRFFRVIGEDKKPLAAFYLDPYSRPGEKRGGAWMDECIGRSRLFSNPDGGPRLPVAYLVCNQSPPVNGKPSLMRFREVETLFHEFGHGLQHMLTQVDYGFASGIHNIEHDAIELPSQFMENWCYHRKTLLGLSGHYETSEPLPDTLYDKICAARNYRAGSLMLRQLYFGFTDLALHHTFEPDGDRDAFDIQRGIAARTSLLPPLPEDRFLCSFTHIFSGGYSAGYFSYKWAEVLSADAFVAFEEAGLDDEQAIARIGRRFRDTILSLGGSQPAMEVFTAFRGREPDTAALLRHSGLKK</sequence>
<dbReference type="GO" id="GO:0006508">
    <property type="term" value="P:proteolysis"/>
    <property type="evidence" value="ECO:0007669"/>
    <property type="project" value="UniProtKB-KW"/>
</dbReference>
<dbReference type="GO" id="GO:0046872">
    <property type="term" value="F:metal ion binding"/>
    <property type="evidence" value="ECO:0007669"/>
    <property type="project" value="UniProtKB-KW"/>
</dbReference>
<evidence type="ECO:0000256" key="8">
    <source>
        <dbReference type="ARBA" id="ARBA00024603"/>
    </source>
</evidence>
<dbReference type="GO" id="GO:0005829">
    <property type="term" value="C:cytosol"/>
    <property type="evidence" value="ECO:0007669"/>
    <property type="project" value="UniProtKB-ARBA"/>
</dbReference>
<proteinExistence type="inferred from homology"/>
<evidence type="ECO:0000259" key="10">
    <source>
        <dbReference type="Pfam" id="PF01432"/>
    </source>
</evidence>
<comment type="catalytic activity">
    <reaction evidence="8">
        <text>Hydrolysis of oligopeptides, with broad specificity. Gly or Ala commonly occur as P1 or P1' residues, but more distant residues are also important, as is shown by the fact that Z-Gly-Pro-Gly-|-Gly-Pro-Ala is cleaved, but not Z-(Gly)(5).</text>
        <dbReference type="EC" id="3.4.24.70"/>
    </reaction>
</comment>
<dbReference type="InterPro" id="IPR045090">
    <property type="entry name" value="Pept_M3A_M3B"/>
</dbReference>
<comment type="cofactor">
    <cofactor evidence="1">
        <name>Zn(2+)</name>
        <dbReference type="ChEBI" id="CHEBI:29105"/>
    </cofactor>
</comment>
<dbReference type="InterPro" id="IPR024077">
    <property type="entry name" value="Neurolysin/TOP_dom2"/>
</dbReference>
<evidence type="ECO:0000259" key="11">
    <source>
        <dbReference type="Pfam" id="PF19310"/>
    </source>
</evidence>
<dbReference type="GO" id="GO:0006518">
    <property type="term" value="P:peptide metabolic process"/>
    <property type="evidence" value="ECO:0007669"/>
    <property type="project" value="TreeGrafter"/>
</dbReference>
<feature type="domain" description="Peptidase M3A/M3B catalytic" evidence="10">
    <location>
        <begin position="232"/>
        <end position="698"/>
    </location>
</feature>
<evidence type="ECO:0000256" key="3">
    <source>
        <dbReference type="ARBA" id="ARBA00022670"/>
    </source>
</evidence>
<keyword evidence="3" id="KW-0645">Protease</keyword>
<evidence type="ECO:0000256" key="1">
    <source>
        <dbReference type="ARBA" id="ARBA00001947"/>
    </source>
</evidence>
<evidence type="ECO:0000256" key="9">
    <source>
        <dbReference type="ARBA" id="ARBA00026100"/>
    </source>
</evidence>
<comment type="similarity">
    <text evidence="2">Belongs to the peptidase M3 family.</text>
</comment>